<dbReference type="EMBL" id="CYPW01000014">
    <property type="protein sequence ID" value="CUH52157.1"/>
    <property type="molecule type" value="Genomic_DNA"/>
</dbReference>
<dbReference type="InterPro" id="IPR027417">
    <property type="entry name" value="P-loop_NTPase"/>
</dbReference>
<comment type="similarity">
    <text evidence="2">Belongs to the VirD4/TraG family.</text>
</comment>
<dbReference type="SUPFAM" id="SSF52540">
    <property type="entry name" value="P-loop containing nucleoside triphosphate hydrolases"/>
    <property type="match status" value="1"/>
</dbReference>
<organism evidence="7 8">
    <name type="scientific">Shimia marina</name>
    <dbReference type="NCBI Taxonomy" id="321267"/>
    <lineage>
        <taxon>Bacteria</taxon>
        <taxon>Pseudomonadati</taxon>
        <taxon>Pseudomonadota</taxon>
        <taxon>Alphaproteobacteria</taxon>
        <taxon>Rhodobacterales</taxon>
        <taxon>Roseobacteraceae</taxon>
    </lineage>
</organism>
<dbReference type="PANTHER" id="PTHR37937:SF1">
    <property type="entry name" value="CONJUGATIVE TRANSFER: DNA TRANSPORT"/>
    <property type="match status" value="1"/>
</dbReference>
<dbReference type="CDD" id="cd01127">
    <property type="entry name" value="TrwB_TraG_TraD_VirD4"/>
    <property type="match status" value="1"/>
</dbReference>
<keyword evidence="4" id="KW-0812">Transmembrane</keyword>
<comment type="subcellular location">
    <subcellularLocation>
        <location evidence="1">Cell membrane</location>
        <topology evidence="1">Multi-pass membrane protein</topology>
    </subcellularLocation>
</comment>
<evidence type="ECO:0000256" key="2">
    <source>
        <dbReference type="ARBA" id="ARBA00008806"/>
    </source>
</evidence>
<protein>
    <submittedName>
        <fullName evidence="7">Conjugal transfer protein TraG</fullName>
    </submittedName>
</protein>
<dbReference type="InterPro" id="IPR051539">
    <property type="entry name" value="T4SS-coupling_protein"/>
</dbReference>
<keyword evidence="6" id="KW-0472">Membrane</keyword>
<dbReference type="InterPro" id="IPR003688">
    <property type="entry name" value="TraG/VirD4"/>
</dbReference>
<evidence type="ECO:0000313" key="7">
    <source>
        <dbReference type="EMBL" id="CUH52157.1"/>
    </source>
</evidence>
<reference evidence="7 8" key="1">
    <citation type="submission" date="2015-09" db="EMBL/GenBank/DDBJ databases">
        <authorList>
            <consortium name="Swine Surveillance"/>
        </authorList>
    </citation>
    <scope>NUCLEOTIDE SEQUENCE [LARGE SCALE GENOMIC DNA]</scope>
    <source>
        <strain evidence="7 8">CECT 7688</strain>
    </source>
</reference>
<keyword evidence="3" id="KW-1003">Cell membrane</keyword>
<gene>
    <name evidence="7" type="primary">traG_3</name>
    <name evidence="7" type="ORF">SHM7688_01597</name>
</gene>
<dbReference type="AlphaFoldDB" id="A0A0P1EPY3"/>
<accession>A0A0P1EPY3</accession>
<dbReference type="Proteomes" id="UP000054823">
    <property type="component" value="Unassembled WGS sequence"/>
</dbReference>
<evidence type="ECO:0000256" key="5">
    <source>
        <dbReference type="ARBA" id="ARBA00022989"/>
    </source>
</evidence>
<keyword evidence="5" id="KW-1133">Transmembrane helix</keyword>
<proteinExistence type="inferred from homology"/>
<evidence type="ECO:0000313" key="8">
    <source>
        <dbReference type="Proteomes" id="UP000054823"/>
    </source>
</evidence>
<keyword evidence="8" id="KW-1185">Reference proteome</keyword>
<dbReference type="RefSeq" id="WP_158500678.1">
    <property type="nucleotide sequence ID" value="NZ_CYPW01000014.1"/>
</dbReference>
<dbReference type="GO" id="GO:0005886">
    <property type="term" value="C:plasma membrane"/>
    <property type="evidence" value="ECO:0007669"/>
    <property type="project" value="UniProtKB-SubCell"/>
</dbReference>
<sequence>MWLIAIVGFCLAIGFWLRNAVRSFSEPPKTFGSSRWATGEDIEEAGFFENGGLYIGESWQEDTLKSIEYNGDKHLLTVAPTRSGKGTSQIIPNLLSYSGSVVVIDPKGENAMTQPLDPGRLDVESVPVSFL</sequence>
<evidence type="ECO:0000256" key="3">
    <source>
        <dbReference type="ARBA" id="ARBA00022475"/>
    </source>
</evidence>
<name>A0A0P1EPY3_9RHOB</name>
<dbReference type="STRING" id="321267.SHM7688_01597"/>
<evidence type="ECO:0000256" key="6">
    <source>
        <dbReference type="ARBA" id="ARBA00023136"/>
    </source>
</evidence>
<dbReference type="PANTHER" id="PTHR37937">
    <property type="entry name" value="CONJUGATIVE TRANSFER: DNA TRANSPORT"/>
    <property type="match status" value="1"/>
</dbReference>
<evidence type="ECO:0000256" key="4">
    <source>
        <dbReference type="ARBA" id="ARBA00022692"/>
    </source>
</evidence>
<evidence type="ECO:0000256" key="1">
    <source>
        <dbReference type="ARBA" id="ARBA00004651"/>
    </source>
</evidence>
<dbReference type="Pfam" id="PF02534">
    <property type="entry name" value="T4SS-DNA_transf"/>
    <property type="match status" value="1"/>
</dbReference>